<evidence type="ECO:0000313" key="1">
    <source>
        <dbReference type="EMBL" id="KAK6741033.1"/>
    </source>
</evidence>
<comment type="caution">
    <text evidence="1">The sequence shown here is derived from an EMBL/GenBank/DDBJ whole genome shotgun (WGS) entry which is preliminary data.</text>
</comment>
<gene>
    <name evidence="1" type="primary">Necator_chrIII.g9859</name>
    <name evidence="1" type="ORF">RB195_009094</name>
</gene>
<reference evidence="1 2" key="1">
    <citation type="submission" date="2023-08" db="EMBL/GenBank/DDBJ databases">
        <title>A Necator americanus chromosomal reference genome.</title>
        <authorList>
            <person name="Ilik V."/>
            <person name="Petrzelkova K.J."/>
            <person name="Pardy F."/>
            <person name="Fuh T."/>
            <person name="Niatou-Singa F.S."/>
            <person name="Gouil Q."/>
            <person name="Baker L."/>
            <person name="Ritchie M.E."/>
            <person name="Jex A.R."/>
            <person name="Gazzola D."/>
            <person name="Li H."/>
            <person name="Toshio Fujiwara R."/>
            <person name="Zhan B."/>
            <person name="Aroian R.V."/>
            <person name="Pafco B."/>
            <person name="Schwarz E.M."/>
        </authorList>
    </citation>
    <scope>NUCLEOTIDE SEQUENCE [LARGE SCALE GENOMIC DNA]</scope>
    <source>
        <strain evidence="1 2">Aroian</strain>
        <tissue evidence="1">Whole animal</tissue>
    </source>
</reference>
<protein>
    <submittedName>
        <fullName evidence="1">Uncharacterized protein</fullName>
    </submittedName>
</protein>
<organism evidence="1 2">
    <name type="scientific">Necator americanus</name>
    <name type="common">Human hookworm</name>
    <dbReference type="NCBI Taxonomy" id="51031"/>
    <lineage>
        <taxon>Eukaryota</taxon>
        <taxon>Metazoa</taxon>
        <taxon>Ecdysozoa</taxon>
        <taxon>Nematoda</taxon>
        <taxon>Chromadorea</taxon>
        <taxon>Rhabditida</taxon>
        <taxon>Rhabditina</taxon>
        <taxon>Rhabditomorpha</taxon>
        <taxon>Strongyloidea</taxon>
        <taxon>Ancylostomatidae</taxon>
        <taxon>Bunostominae</taxon>
        <taxon>Necator</taxon>
    </lineage>
</organism>
<sequence length="70" mass="7986">MSSFSLASWSESPISIVFPKLMQINQVRVNQLKQINKKKLRFQHAKIQGQSNMDNTGQVACQIAPRKSNR</sequence>
<dbReference type="EMBL" id="JAVFWL010000003">
    <property type="protein sequence ID" value="KAK6741033.1"/>
    <property type="molecule type" value="Genomic_DNA"/>
</dbReference>
<name>A0ABR1CTG1_NECAM</name>
<dbReference type="Proteomes" id="UP001303046">
    <property type="component" value="Unassembled WGS sequence"/>
</dbReference>
<keyword evidence="2" id="KW-1185">Reference proteome</keyword>
<evidence type="ECO:0000313" key="2">
    <source>
        <dbReference type="Proteomes" id="UP001303046"/>
    </source>
</evidence>
<proteinExistence type="predicted"/>
<accession>A0ABR1CTG1</accession>